<keyword evidence="13" id="KW-1185">Reference proteome</keyword>
<dbReference type="GO" id="GO:0016020">
    <property type="term" value="C:membrane"/>
    <property type="evidence" value="ECO:0007669"/>
    <property type="project" value="TreeGrafter"/>
</dbReference>
<proteinExistence type="inferred from homology"/>
<keyword evidence="6 7" id="KW-0326">Glycosidase</keyword>
<dbReference type="InterPro" id="IPR029019">
    <property type="entry name" value="HEX_eukaryotic_N"/>
</dbReference>
<dbReference type="PANTHER" id="PTHR22600">
    <property type="entry name" value="BETA-HEXOSAMINIDASE"/>
    <property type="match status" value="1"/>
</dbReference>
<keyword evidence="5" id="KW-0325">Glycoprotein</keyword>
<evidence type="ECO:0000259" key="11">
    <source>
        <dbReference type="Pfam" id="PF14845"/>
    </source>
</evidence>
<keyword evidence="4 7" id="KW-0378">Hydrolase</keyword>
<dbReference type="SUPFAM" id="SSF55545">
    <property type="entry name" value="beta-N-acetylhexosaminidase-like domain"/>
    <property type="match status" value="1"/>
</dbReference>
<feature type="chain" id="PRO_5042997665" description="Beta-hexosaminidase" evidence="9">
    <location>
        <begin position="20"/>
        <end position="542"/>
    </location>
</feature>
<evidence type="ECO:0000256" key="7">
    <source>
        <dbReference type="PIRNR" id="PIRNR001093"/>
    </source>
</evidence>
<dbReference type="Gene3D" id="3.30.379.10">
    <property type="entry name" value="Chitobiase/beta-hexosaminidase domain 2-like"/>
    <property type="match status" value="1"/>
</dbReference>
<dbReference type="Pfam" id="PF14845">
    <property type="entry name" value="Glycohydro_20b2"/>
    <property type="match status" value="1"/>
</dbReference>
<sequence>MQHFKLLAALVCALPSTLAIWPQPASLSRGNGTVIIKTESFHFLAPPSLSADLARAVQRTEAAIRRDKAYLLQVGHGSDRAHTIQNSPVLDTIQIQLVSGGSRHQARHPHMPRATGPSLRSEILQPVELHDESYEISLPSDGGAGTLTASSALGILRGLSTIEQLFNDLPPDSTGPAALYAREFATRAVNMTAARTRFIQGVPLQISDKPAFPWRGLILDTSRNFYSVPSIERTLNAMALVKLNTFHWHMVDAQSFPLQLPGNLSVLAQKGAYSPAMSYSSDDVKHVVGYAADRGINVNIEIDMPGHNYAGLVDVRPDLVECPNKPDWSNWANEPPSGQISLKSPGAIPYAQELIAAVSALFPSPYFSTGGDEVNLNCYGAKAASDIDAPLLKPFVQAAQDAVVKAGKVPMVWEEMAINFPETGKALRNGTIVETWTSSANVEAVLKSNPTVKIIHAPSDFFYLDCGAGAWLGNYPDGQSWCPFVTWQKGYQFDPYAGTQNVTEGRKRVLGGEVALWSEQSDETSLDGYLWPRAGSAAEGQC</sequence>
<evidence type="ECO:0000256" key="2">
    <source>
        <dbReference type="ARBA" id="ARBA00006285"/>
    </source>
</evidence>
<dbReference type="InterPro" id="IPR017853">
    <property type="entry name" value="GH"/>
</dbReference>
<dbReference type="InterPro" id="IPR025705">
    <property type="entry name" value="Beta_hexosaminidase_sua/sub"/>
</dbReference>
<feature type="domain" description="Glycoside hydrolase family 20 catalytic" evidence="10">
    <location>
        <begin position="212"/>
        <end position="539"/>
    </location>
</feature>
<keyword evidence="3 9" id="KW-0732">Signal</keyword>
<feature type="signal peptide" evidence="9">
    <location>
        <begin position="1"/>
        <end position="19"/>
    </location>
</feature>
<dbReference type="InterPro" id="IPR015883">
    <property type="entry name" value="Glyco_hydro_20_cat"/>
</dbReference>
<evidence type="ECO:0000256" key="8">
    <source>
        <dbReference type="PIRSR" id="PIRSR001093-1"/>
    </source>
</evidence>
<feature type="active site" description="Proton donor" evidence="8">
    <location>
        <position position="373"/>
    </location>
</feature>
<evidence type="ECO:0000256" key="3">
    <source>
        <dbReference type="ARBA" id="ARBA00022729"/>
    </source>
</evidence>
<comment type="similarity">
    <text evidence="2 7">Belongs to the glycosyl hydrolase 20 family.</text>
</comment>
<dbReference type="EMBL" id="JAPDMZ010000115">
    <property type="protein sequence ID" value="KAK0549333.1"/>
    <property type="molecule type" value="Genomic_DNA"/>
</dbReference>
<protein>
    <recommendedName>
        <fullName evidence="7">Beta-hexosaminidase</fullName>
        <ecNumber evidence="7">3.2.1.52</ecNumber>
    </recommendedName>
</protein>
<dbReference type="GO" id="GO:0004563">
    <property type="term" value="F:beta-N-acetylhexosaminidase activity"/>
    <property type="evidence" value="ECO:0007669"/>
    <property type="project" value="UniProtKB-EC"/>
</dbReference>
<name>A0AAN6JRE6_9BASI</name>
<comment type="caution">
    <text evidence="12">The sequence shown here is derived from an EMBL/GenBank/DDBJ whole genome shotgun (WGS) entry which is preliminary data.</text>
</comment>
<dbReference type="PIRSF" id="PIRSF001093">
    <property type="entry name" value="B-hxosamndse_ab_euk"/>
    <property type="match status" value="1"/>
</dbReference>
<dbReference type="Proteomes" id="UP001176517">
    <property type="component" value="Unassembled WGS sequence"/>
</dbReference>
<dbReference type="PANTHER" id="PTHR22600:SF26">
    <property type="entry name" value="BETA-N-ACETYLHEXOSAMINIDASE"/>
    <property type="match status" value="1"/>
</dbReference>
<dbReference type="FunFam" id="3.20.20.80:FF:000063">
    <property type="entry name" value="Beta-hexosaminidase"/>
    <property type="match status" value="1"/>
</dbReference>
<dbReference type="AlphaFoldDB" id="A0AAN6JRE6"/>
<dbReference type="Gene3D" id="3.20.20.80">
    <property type="entry name" value="Glycosidases"/>
    <property type="match status" value="1"/>
</dbReference>
<evidence type="ECO:0000313" key="13">
    <source>
        <dbReference type="Proteomes" id="UP001176517"/>
    </source>
</evidence>
<dbReference type="PRINTS" id="PR00738">
    <property type="entry name" value="GLHYDRLASE20"/>
</dbReference>
<dbReference type="GO" id="GO:0005975">
    <property type="term" value="P:carbohydrate metabolic process"/>
    <property type="evidence" value="ECO:0007669"/>
    <property type="project" value="InterPro"/>
</dbReference>
<dbReference type="SUPFAM" id="SSF51445">
    <property type="entry name" value="(Trans)glycosidases"/>
    <property type="match status" value="1"/>
</dbReference>
<dbReference type="Pfam" id="PF00728">
    <property type="entry name" value="Glyco_hydro_20"/>
    <property type="match status" value="1"/>
</dbReference>
<dbReference type="EC" id="3.2.1.52" evidence="7"/>
<reference evidence="12" key="1">
    <citation type="journal article" date="2023" name="PhytoFront">
        <title>Draft Genome Resources of Seven Strains of Tilletia horrida, Causal Agent of Kernel Smut of Rice.</title>
        <authorList>
            <person name="Khanal S."/>
            <person name="Antony Babu S."/>
            <person name="Zhou X.G."/>
        </authorList>
    </citation>
    <scope>NUCLEOTIDE SEQUENCE</scope>
    <source>
        <strain evidence="12">TX6</strain>
    </source>
</reference>
<evidence type="ECO:0000256" key="1">
    <source>
        <dbReference type="ARBA" id="ARBA00001231"/>
    </source>
</evidence>
<dbReference type="InterPro" id="IPR029018">
    <property type="entry name" value="Hex-like_dom2"/>
</dbReference>
<gene>
    <name evidence="12" type="primary">NAG1</name>
    <name evidence="12" type="ORF">OC846_004114</name>
</gene>
<evidence type="ECO:0000313" key="12">
    <source>
        <dbReference type="EMBL" id="KAK0549333.1"/>
    </source>
</evidence>
<comment type="catalytic activity">
    <reaction evidence="1 7">
        <text>Hydrolysis of terminal non-reducing N-acetyl-D-hexosamine residues in N-acetyl-beta-D-hexosaminides.</text>
        <dbReference type="EC" id="3.2.1.52"/>
    </reaction>
</comment>
<dbReference type="GO" id="GO:0016853">
    <property type="term" value="F:isomerase activity"/>
    <property type="evidence" value="ECO:0007669"/>
    <property type="project" value="UniProtKB-KW"/>
</dbReference>
<evidence type="ECO:0000256" key="6">
    <source>
        <dbReference type="ARBA" id="ARBA00023295"/>
    </source>
</evidence>
<evidence type="ECO:0000256" key="5">
    <source>
        <dbReference type="ARBA" id="ARBA00023180"/>
    </source>
</evidence>
<feature type="domain" description="Beta-hexosaminidase eukaryotic type N-terminal" evidence="11">
    <location>
        <begin position="20"/>
        <end position="165"/>
    </location>
</feature>
<evidence type="ECO:0000256" key="9">
    <source>
        <dbReference type="SAM" id="SignalP"/>
    </source>
</evidence>
<dbReference type="GO" id="GO:0030203">
    <property type="term" value="P:glycosaminoglycan metabolic process"/>
    <property type="evidence" value="ECO:0007669"/>
    <property type="project" value="TreeGrafter"/>
</dbReference>
<accession>A0AAN6JRE6</accession>
<keyword evidence="12" id="KW-0413">Isomerase</keyword>
<evidence type="ECO:0000256" key="4">
    <source>
        <dbReference type="ARBA" id="ARBA00022801"/>
    </source>
</evidence>
<evidence type="ECO:0000259" key="10">
    <source>
        <dbReference type="Pfam" id="PF00728"/>
    </source>
</evidence>
<organism evidence="12 13">
    <name type="scientific">Tilletia horrida</name>
    <dbReference type="NCBI Taxonomy" id="155126"/>
    <lineage>
        <taxon>Eukaryota</taxon>
        <taxon>Fungi</taxon>
        <taxon>Dikarya</taxon>
        <taxon>Basidiomycota</taxon>
        <taxon>Ustilaginomycotina</taxon>
        <taxon>Exobasidiomycetes</taxon>
        <taxon>Tilletiales</taxon>
        <taxon>Tilletiaceae</taxon>
        <taxon>Tilletia</taxon>
    </lineage>
</organism>